<dbReference type="Pfam" id="PF01521">
    <property type="entry name" value="Fe-S_biosyn"/>
    <property type="match status" value="1"/>
</dbReference>
<organism evidence="2 3">
    <name type="scientific">Lacticaseibacillus suilingensis</name>
    <dbReference type="NCBI Taxonomy" id="2799577"/>
    <lineage>
        <taxon>Bacteria</taxon>
        <taxon>Bacillati</taxon>
        <taxon>Bacillota</taxon>
        <taxon>Bacilli</taxon>
        <taxon>Lactobacillales</taxon>
        <taxon>Lactobacillaceae</taxon>
        <taxon>Lacticaseibacillus</taxon>
    </lineage>
</organism>
<protein>
    <submittedName>
        <fullName evidence="2">Iron-sulfur cluster biosynthesis family protein</fullName>
    </submittedName>
</protein>
<gene>
    <name evidence="2" type="ORF">ACFQ41_06315</name>
</gene>
<evidence type="ECO:0000313" key="2">
    <source>
        <dbReference type="EMBL" id="MFD1398918.1"/>
    </source>
</evidence>
<dbReference type="InterPro" id="IPR035903">
    <property type="entry name" value="HesB-like_dom_sf"/>
</dbReference>
<reference evidence="3" key="1">
    <citation type="journal article" date="2019" name="Int. J. Syst. Evol. Microbiol.">
        <title>The Global Catalogue of Microorganisms (GCM) 10K type strain sequencing project: providing services to taxonomists for standard genome sequencing and annotation.</title>
        <authorList>
            <consortium name="The Broad Institute Genomics Platform"/>
            <consortium name="The Broad Institute Genome Sequencing Center for Infectious Disease"/>
            <person name="Wu L."/>
            <person name="Ma J."/>
        </authorList>
    </citation>
    <scope>NUCLEOTIDE SEQUENCE [LARGE SCALE GENOMIC DNA]</scope>
    <source>
        <strain evidence="3">CCM 9110</strain>
    </source>
</reference>
<keyword evidence="3" id="KW-1185">Reference proteome</keyword>
<dbReference type="EMBL" id="JBHTOA010000025">
    <property type="protein sequence ID" value="MFD1398918.1"/>
    <property type="molecule type" value="Genomic_DNA"/>
</dbReference>
<accession>A0ABW4BHA2</accession>
<comment type="caution">
    <text evidence="2">The sequence shown here is derived from an EMBL/GenBank/DDBJ whole genome shotgun (WGS) entry which is preliminary data.</text>
</comment>
<dbReference type="RefSeq" id="WP_204118478.1">
    <property type="nucleotide sequence ID" value="NZ_BOLV01000005.1"/>
</dbReference>
<evidence type="ECO:0000259" key="1">
    <source>
        <dbReference type="Pfam" id="PF01521"/>
    </source>
</evidence>
<proteinExistence type="predicted"/>
<name>A0ABW4BHA2_9LACO</name>
<dbReference type="SUPFAM" id="SSF89360">
    <property type="entry name" value="HesB-like domain"/>
    <property type="match status" value="1"/>
</dbReference>
<dbReference type="InterPro" id="IPR000361">
    <property type="entry name" value="ATAP_core_dom"/>
</dbReference>
<dbReference type="Proteomes" id="UP001597199">
    <property type="component" value="Unassembled WGS sequence"/>
</dbReference>
<evidence type="ECO:0000313" key="3">
    <source>
        <dbReference type="Proteomes" id="UP001597199"/>
    </source>
</evidence>
<dbReference type="Gene3D" id="2.60.300.12">
    <property type="entry name" value="HesB-like domain"/>
    <property type="match status" value="1"/>
</dbReference>
<sequence>MEISIKPEAKTYLAGKVLPSEHLFLALDDGSSKYSKLGGTCAIGNKFQLVISEVADDDYADVLANDADLTITTGSLEPMYLGHGLTLDYRNGALNLRDDSGVLDGAVTLDRAQSLSDEEQARREEMKALGGKIC</sequence>
<feature type="domain" description="Core" evidence="1">
    <location>
        <begin position="1"/>
        <end position="110"/>
    </location>
</feature>